<keyword evidence="9" id="KW-1185">Reference proteome</keyword>
<feature type="transmembrane region" description="Helical" evidence="6">
    <location>
        <begin position="249"/>
        <end position="269"/>
    </location>
</feature>
<feature type="transmembrane region" description="Helical" evidence="6">
    <location>
        <begin position="40"/>
        <end position="57"/>
    </location>
</feature>
<evidence type="ECO:0000313" key="9">
    <source>
        <dbReference type="Proteomes" id="UP000505210"/>
    </source>
</evidence>
<protein>
    <submittedName>
        <fullName evidence="8">DMT family transporter</fullName>
    </submittedName>
</protein>
<feature type="transmembrane region" description="Helical" evidence="6">
    <location>
        <begin position="95"/>
        <end position="117"/>
    </location>
</feature>
<gene>
    <name evidence="8" type="ORF">HPC62_02770</name>
</gene>
<evidence type="ECO:0000256" key="6">
    <source>
        <dbReference type="SAM" id="Phobius"/>
    </source>
</evidence>
<dbReference type="PANTHER" id="PTHR32322:SF2">
    <property type="entry name" value="EAMA DOMAIN-CONTAINING PROTEIN"/>
    <property type="match status" value="1"/>
</dbReference>
<evidence type="ECO:0000256" key="3">
    <source>
        <dbReference type="ARBA" id="ARBA00022692"/>
    </source>
</evidence>
<evidence type="ECO:0000256" key="2">
    <source>
        <dbReference type="ARBA" id="ARBA00007362"/>
    </source>
</evidence>
<comment type="similarity">
    <text evidence="2">Belongs to the EamA transporter family.</text>
</comment>
<dbReference type="InterPro" id="IPR037185">
    <property type="entry name" value="EmrE-like"/>
</dbReference>
<feature type="transmembrane region" description="Helical" evidence="6">
    <location>
        <begin position="217"/>
        <end position="237"/>
    </location>
</feature>
<keyword evidence="3 6" id="KW-0812">Transmembrane</keyword>
<dbReference type="KEGG" id="theu:HPC62_02770"/>
<organism evidence="8 9">
    <name type="scientific">Thermoleptolyngbya sichuanensis A183</name>
    <dbReference type="NCBI Taxonomy" id="2737172"/>
    <lineage>
        <taxon>Bacteria</taxon>
        <taxon>Bacillati</taxon>
        <taxon>Cyanobacteriota</taxon>
        <taxon>Cyanophyceae</taxon>
        <taxon>Oculatellales</taxon>
        <taxon>Oculatellaceae</taxon>
        <taxon>Thermoleptolyngbya</taxon>
        <taxon>Thermoleptolyngbya sichuanensis</taxon>
    </lineage>
</organism>
<sequence length="298" mass="32600">MLRDRLLPILLTALTSLLFAGSFIAGKFTTVELSPILTTLLRYLIALVFLSSLLIHYKQSSLFVQKKDVFLLALLGLFGVVGYHFFFFLSLRYTAIANTAIINAFNPVITGIAAALFLRERLTLQNYFGGAIALVGVLALLSKGDLGNLVKMQINRGDGLMLCAVLSWVVYSLLIKVLSQRYSGFTVSFYAAGFGVIWLLLLSLREDWATVARLSPAAIASLSYMGVGASGLGYFLYNLSVKAIGPTRASSSVYSLVPIFVTLLAFAFFRQPMTVLMLFSMSLIILGLHFALKSQSRS</sequence>
<name>A0A6M8BKH3_9CYAN</name>
<dbReference type="InterPro" id="IPR050638">
    <property type="entry name" value="AA-Vitamin_Transporters"/>
</dbReference>
<evidence type="ECO:0000256" key="4">
    <source>
        <dbReference type="ARBA" id="ARBA00022989"/>
    </source>
</evidence>
<evidence type="ECO:0000256" key="5">
    <source>
        <dbReference type="ARBA" id="ARBA00023136"/>
    </source>
</evidence>
<keyword evidence="4 6" id="KW-1133">Transmembrane helix</keyword>
<dbReference type="PANTHER" id="PTHR32322">
    <property type="entry name" value="INNER MEMBRANE TRANSPORTER"/>
    <property type="match status" value="1"/>
</dbReference>
<dbReference type="AlphaFoldDB" id="A0A6M8BKH3"/>
<feature type="transmembrane region" description="Helical" evidence="6">
    <location>
        <begin position="154"/>
        <end position="175"/>
    </location>
</feature>
<feature type="transmembrane region" description="Helical" evidence="6">
    <location>
        <begin position="69"/>
        <end position="89"/>
    </location>
</feature>
<feature type="transmembrane region" description="Helical" evidence="6">
    <location>
        <begin position="275"/>
        <end position="292"/>
    </location>
</feature>
<dbReference type="SUPFAM" id="SSF103481">
    <property type="entry name" value="Multidrug resistance efflux transporter EmrE"/>
    <property type="match status" value="2"/>
</dbReference>
<dbReference type="Pfam" id="PF00892">
    <property type="entry name" value="EamA"/>
    <property type="match status" value="2"/>
</dbReference>
<dbReference type="InterPro" id="IPR000620">
    <property type="entry name" value="EamA_dom"/>
</dbReference>
<keyword evidence="5 6" id="KW-0472">Membrane</keyword>
<feature type="transmembrane region" description="Helical" evidence="6">
    <location>
        <begin position="124"/>
        <end position="142"/>
    </location>
</feature>
<evidence type="ECO:0000256" key="1">
    <source>
        <dbReference type="ARBA" id="ARBA00004141"/>
    </source>
</evidence>
<feature type="domain" description="EamA" evidence="7">
    <location>
        <begin position="8"/>
        <end position="140"/>
    </location>
</feature>
<proteinExistence type="inferred from homology"/>
<feature type="transmembrane region" description="Helical" evidence="6">
    <location>
        <begin position="187"/>
        <end position="205"/>
    </location>
</feature>
<evidence type="ECO:0000313" key="8">
    <source>
        <dbReference type="EMBL" id="QKD84740.1"/>
    </source>
</evidence>
<reference evidence="8 9" key="1">
    <citation type="submission" date="2020-05" db="EMBL/GenBank/DDBJ databases">
        <title>Complete genome sequence of of a novel Thermoleptolyngbya strain isolated from hot springs of Ganzi, Sichuan China.</title>
        <authorList>
            <person name="Tang J."/>
            <person name="Daroch M."/>
            <person name="Li L."/>
            <person name="Waleron K."/>
            <person name="Waleron M."/>
            <person name="Waleron M."/>
        </authorList>
    </citation>
    <scope>NUCLEOTIDE SEQUENCE [LARGE SCALE GENOMIC DNA]</scope>
    <source>
        <strain evidence="8 9">PKUAC-SCTA183</strain>
    </source>
</reference>
<dbReference type="Proteomes" id="UP000505210">
    <property type="component" value="Chromosome"/>
</dbReference>
<dbReference type="GO" id="GO:0016020">
    <property type="term" value="C:membrane"/>
    <property type="evidence" value="ECO:0007669"/>
    <property type="project" value="UniProtKB-SubCell"/>
</dbReference>
<evidence type="ECO:0000259" key="7">
    <source>
        <dbReference type="Pfam" id="PF00892"/>
    </source>
</evidence>
<dbReference type="EMBL" id="CP053661">
    <property type="protein sequence ID" value="QKD84740.1"/>
    <property type="molecule type" value="Genomic_DNA"/>
</dbReference>
<feature type="domain" description="EamA" evidence="7">
    <location>
        <begin position="156"/>
        <end position="289"/>
    </location>
</feature>
<comment type="subcellular location">
    <subcellularLocation>
        <location evidence="1">Membrane</location>
        <topology evidence="1">Multi-pass membrane protein</topology>
    </subcellularLocation>
</comment>
<accession>A0A6M8BKH3</accession>